<dbReference type="AlphaFoldDB" id="A0A3N4V4S6"/>
<accession>A0A3N4V4S6</accession>
<gene>
    <name evidence="1" type="ORF">EDD53_1260</name>
</gene>
<evidence type="ECO:0000313" key="2">
    <source>
        <dbReference type="Proteomes" id="UP000269689"/>
    </source>
</evidence>
<sequence length="44" mass="4825">MTILCRTYFKQDIASLQEIPVSGKKIGGVLLKTDVAVYLLLDVA</sequence>
<keyword evidence="2" id="KW-1185">Reference proteome</keyword>
<comment type="caution">
    <text evidence="1">The sequence shown here is derived from an EMBL/GenBank/DDBJ whole genome shotgun (WGS) entry which is preliminary data.</text>
</comment>
<dbReference type="EMBL" id="RKQK01000001">
    <property type="protein sequence ID" value="RPE72117.1"/>
    <property type="molecule type" value="Genomic_DNA"/>
</dbReference>
<evidence type="ECO:0000313" key="1">
    <source>
        <dbReference type="EMBL" id="RPE72117.1"/>
    </source>
</evidence>
<name>A0A3N4V4S6_9RHOB</name>
<dbReference type="Proteomes" id="UP000269689">
    <property type="component" value="Unassembled WGS sequence"/>
</dbReference>
<proteinExistence type="predicted"/>
<reference evidence="1 2" key="1">
    <citation type="submission" date="2018-11" db="EMBL/GenBank/DDBJ databases">
        <title>Genomic Encyclopedia of Type Strains, Phase IV (KMG-IV): sequencing the most valuable type-strain genomes for metagenomic binning, comparative biology and taxonomic classification.</title>
        <authorList>
            <person name="Goeker M."/>
        </authorList>
    </citation>
    <scope>NUCLEOTIDE SEQUENCE [LARGE SCALE GENOMIC DNA]</scope>
    <source>
        <strain evidence="1 2">DSM 104731</strain>
    </source>
</reference>
<dbReference type="RefSeq" id="WP_281277936.1">
    <property type="nucleotide sequence ID" value="NZ_RKQK01000001.1"/>
</dbReference>
<protein>
    <submittedName>
        <fullName evidence="1">Uncharacterized protein</fullName>
    </submittedName>
</protein>
<organism evidence="1 2">
    <name type="scientific">Pacificibacter maritimus</name>
    <dbReference type="NCBI Taxonomy" id="762213"/>
    <lineage>
        <taxon>Bacteria</taxon>
        <taxon>Pseudomonadati</taxon>
        <taxon>Pseudomonadota</taxon>
        <taxon>Alphaproteobacteria</taxon>
        <taxon>Rhodobacterales</taxon>
        <taxon>Roseobacteraceae</taxon>
        <taxon>Pacificibacter</taxon>
    </lineage>
</organism>